<name>A0A6J7PID2_9ZZZZ</name>
<proteinExistence type="predicted"/>
<protein>
    <submittedName>
        <fullName evidence="1">Unannotated protein</fullName>
    </submittedName>
</protein>
<dbReference type="AlphaFoldDB" id="A0A6J7PID2"/>
<gene>
    <name evidence="1" type="ORF">UFOPK4092_00067</name>
</gene>
<evidence type="ECO:0000313" key="1">
    <source>
        <dbReference type="EMBL" id="CAB5005137.1"/>
    </source>
</evidence>
<organism evidence="1">
    <name type="scientific">freshwater metagenome</name>
    <dbReference type="NCBI Taxonomy" id="449393"/>
    <lineage>
        <taxon>unclassified sequences</taxon>
        <taxon>metagenomes</taxon>
        <taxon>ecological metagenomes</taxon>
    </lineage>
</organism>
<reference evidence="1" key="1">
    <citation type="submission" date="2020-05" db="EMBL/GenBank/DDBJ databases">
        <authorList>
            <person name="Chiriac C."/>
            <person name="Salcher M."/>
            <person name="Ghai R."/>
            <person name="Kavagutti S V."/>
        </authorList>
    </citation>
    <scope>NUCLEOTIDE SEQUENCE</scope>
</reference>
<accession>A0A6J7PID2</accession>
<dbReference type="EMBL" id="CAFBPJ010000004">
    <property type="protein sequence ID" value="CAB5005137.1"/>
    <property type="molecule type" value="Genomic_DNA"/>
</dbReference>
<sequence>MYSRFFKLAAPRDVVFFIEARLDFNDGQNLLTLLSCGD</sequence>